<keyword evidence="2" id="KW-1185">Reference proteome</keyword>
<gene>
    <name evidence="1" type="ORF">WR25_03900</name>
</gene>
<organism evidence="1 2">
    <name type="scientific">Diploscapter pachys</name>
    <dbReference type="NCBI Taxonomy" id="2018661"/>
    <lineage>
        <taxon>Eukaryota</taxon>
        <taxon>Metazoa</taxon>
        <taxon>Ecdysozoa</taxon>
        <taxon>Nematoda</taxon>
        <taxon>Chromadorea</taxon>
        <taxon>Rhabditida</taxon>
        <taxon>Rhabditina</taxon>
        <taxon>Rhabditomorpha</taxon>
        <taxon>Rhabditoidea</taxon>
        <taxon>Rhabditidae</taxon>
        <taxon>Diploscapter</taxon>
    </lineage>
</organism>
<evidence type="ECO:0000313" key="1">
    <source>
        <dbReference type="EMBL" id="PAV63009.1"/>
    </source>
</evidence>
<comment type="caution">
    <text evidence="1">The sequence shown here is derived from an EMBL/GenBank/DDBJ whole genome shotgun (WGS) entry which is preliminary data.</text>
</comment>
<accession>A0A2A2JNC2</accession>
<proteinExistence type="predicted"/>
<name>A0A2A2JNC2_9BILA</name>
<dbReference type="EMBL" id="LIAE01010337">
    <property type="protein sequence ID" value="PAV63009.1"/>
    <property type="molecule type" value="Genomic_DNA"/>
</dbReference>
<protein>
    <submittedName>
        <fullName evidence="1">Uncharacterized protein</fullName>
    </submittedName>
</protein>
<dbReference type="Proteomes" id="UP000218231">
    <property type="component" value="Unassembled WGS sequence"/>
</dbReference>
<reference evidence="1 2" key="1">
    <citation type="journal article" date="2017" name="Curr. Biol.">
        <title>Genome architecture and evolution of a unichromosomal asexual nematode.</title>
        <authorList>
            <person name="Fradin H."/>
            <person name="Zegar C."/>
            <person name="Gutwein M."/>
            <person name="Lucas J."/>
            <person name="Kovtun M."/>
            <person name="Corcoran D."/>
            <person name="Baugh L.R."/>
            <person name="Kiontke K."/>
            <person name="Gunsalus K."/>
            <person name="Fitch D.H."/>
            <person name="Piano F."/>
        </authorList>
    </citation>
    <scope>NUCLEOTIDE SEQUENCE [LARGE SCALE GENOMIC DNA]</scope>
    <source>
        <strain evidence="1">PF1309</strain>
    </source>
</reference>
<dbReference type="AlphaFoldDB" id="A0A2A2JNC2"/>
<sequence>MEDGGTGGVEEDVECRGLSWMIRSRCGIPKVSRFSSCAELVERTNIFETLQKERGKVSTEERWGDSKGGRSYLRRCWAVNARQGACDLHKNAAEQSRRDDMHDELRITVLFPLRPASLAQVKRFCLCVCLFLGEITAHAQQAKGC</sequence>
<evidence type="ECO:0000313" key="2">
    <source>
        <dbReference type="Proteomes" id="UP000218231"/>
    </source>
</evidence>